<dbReference type="EMBL" id="JAIOIU010000040">
    <property type="protein sequence ID" value="MBZ0159281.1"/>
    <property type="molecule type" value="Genomic_DNA"/>
</dbReference>
<comment type="caution">
    <text evidence="1">The sequence shown here is derived from an EMBL/GenBank/DDBJ whole genome shotgun (WGS) entry which is preliminary data.</text>
</comment>
<dbReference type="AlphaFoldDB" id="A0AAJ1AHF5"/>
<evidence type="ECO:0000313" key="1">
    <source>
        <dbReference type="EMBL" id="MBZ0159281.1"/>
    </source>
</evidence>
<protein>
    <submittedName>
        <fullName evidence="1">Uncharacterized protein</fullName>
    </submittedName>
</protein>
<accession>A0AAJ1AHF5</accession>
<reference evidence="1 2" key="1">
    <citation type="journal article" date="2021" name="bioRxiv">
        <title>Unraveling nitrogen, sulfur and carbon metabolic pathways and microbial community transcriptional responses to substrate deprivation and toxicity stresses in a bioreactor mimicking anoxic brackish coastal sediment conditions.</title>
        <authorList>
            <person name="Martins P.D."/>
            <person name="Echeveste M.J."/>
            <person name="Arshad A."/>
            <person name="Kurth J."/>
            <person name="Ouboter H."/>
            <person name="Jetten M.S.M."/>
            <person name="Welte C.U."/>
        </authorList>
    </citation>
    <scope>NUCLEOTIDE SEQUENCE [LARGE SCALE GENOMIC DNA]</scope>
    <source>
        <strain evidence="1">MAG_38</strain>
    </source>
</reference>
<gene>
    <name evidence="1" type="ORF">K8G79_03960</name>
</gene>
<evidence type="ECO:0000313" key="2">
    <source>
        <dbReference type="Proteomes" id="UP001197609"/>
    </source>
</evidence>
<dbReference type="Proteomes" id="UP001197609">
    <property type="component" value="Unassembled WGS sequence"/>
</dbReference>
<sequence length="46" mass="5028">MRLVRLLPFAAVVVGWLLPTTSALASSPIEMGAIETRREKEVPAHL</sequence>
<organism evidence="1 2">
    <name type="scientific">Candidatus Methylomirabilis tolerans</name>
    <dbReference type="NCBI Taxonomy" id="3123416"/>
    <lineage>
        <taxon>Bacteria</taxon>
        <taxon>Candidatus Methylomirabilota</taxon>
        <taxon>Candidatus Methylomirabilia</taxon>
        <taxon>Candidatus Methylomirabilales</taxon>
        <taxon>Candidatus Methylomirabilaceae</taxon>
        <taxon>Candidatus Methylomirabilis</taxon>
    </lineage>
</organism>
<proteinExistence type="predicted"/>
<name>A0AAJ1AHF5_9BACT</name>